<evidence type="ECO:0000313" key="2">
    <source>
        <dbReference type="Proteomes" id="UP000226442"/>
    </source>
</evidence>
<dbReference type="Proteomes" id="UP000226442">
    <property type="component" value="Unassembled WGS sequence"/>
</dbReference>
<reference evidence="1" key="1">
    <citation type="submission" date="2017-10" db="EMBL/GenBank/DDBJ databases">
        <title>Draft genome sequence of the planktic cyanobacteria Tychonema bourrellyi isolated from alpine lentic freshwater.</title>
        <authorList>
            <person name="Tett A."/>
            <person name="Armanini F."/>
            <person name="Asnicar F."/>
            <person name="Boscaini A."/>
            <person name="Pasolli E."/>
            <person name="Zolfo M."/>
            <person name="Donati C."/>
            <person name="Salmaso N."/>
            <person name="Segata N."/>
        </authorList>
    </citation>
    <scope>NUCLEOTIDE SEQUENCE</scope>
    <source>
        <strain evidence="1">FEM_GT703</strain>
    </source>
</reference>
<evidence type="ECO:0000313" key="1">
    <source>
        <dbReference type="EMBL" id="PHX56462.1"/>
    </source>
</evidence>
<dbReference type="RefSeq" id="WP_096831710.1">
    <property type="nucleotide sequence ID" value="NZ_NXIB02000020.1"/>
</dbReference>
<name>A0A2G4F3X6_9CYAN</name>
<protein>
    <submittedName>
        <fullName evidence="1">Uncharacterized protein</fullName>
    </submittedName>
</protein>
<accession>A0A2G4F3X6</accession>
<dbReference type="AlphaFoldDB" id="A0A2G4F3X6"/>
<sequence length="431" mass="49823">MSNSWTDSYNRPSYEAEQLLYNHWLELVQVEQPAEIINRFRTLFIHCDNYPDRTIVAALEKIATSKEAEPELKYILNRCCHIAINRWQTHPHKQAAIPELIALFEEVPKVIFGYNQSRAIGHITRIVNQFTESEQYLALKRLSKVITHNSEDTSSKTPTKLALGTLIPRYPYLYSHCLLSDDSNYEQQKVIKTIQARKQHQFEINLSQYVAHQVRKVQTARRQTSLSFGRTIQNIKNPTLLSDPELFFALKQFVGKVEAGNTYRQIAGSFLANTSQTTQCYGSFKDDLYEYLISSLTDHRYSKGQFKDKLYKQLQSTFPHSDSQQFNEFLMMRTCSQLLNFLVVESQKRPNHFVFIDLISNLGPTETTGLLLKIVLICDKVKPYLEKRLAILFGHYEFSAPAAVMWLVKALENLNLALSTNFGKVDVSFLR</sequence>
<proteinExistence type="predicted"/>
<comment type="caution">
    <text evidence="1">The sequence shown here is derived from an EMBL/GenBank/DDBJ whole genome shotgun (WGS) entry which is preliminary data.</text>
</comment>
<dbReference type="OrthoDB" id="580965at2"/>
<dbReference type="EMBL" id="NXIB02000020">
    <property type="protein sequence ID" value="PHX56462.1"/>
    <property type="molecule type" value="Genomic_DNA"/>
</dbReference>
<organism evidence="1 2">
    <name type="scientific">Tychonema bourrellyi FEM_GT703</name>
    <dbReference type="NCBI Taxonomy" id="2040638"/>
    <lineage>
        <taxon>Bacteria</taxon>
        <taxon>Bacillati</taxon>
        <taxon>Cyanobacteriota</taxon>
        <taxon>Cyanophyceae</taxon>
        <taxon>Oscillatoriophycideae</taxon>
        <taxon>Oscillatoriales</taxon>
        <taxon>Microcoleaceae</taxon>
        <taxon>Tychonema</taxon>
    </lineage>
</organism>
<gene>
    <name evidence="1" type="ORF">CP500_005260</name>
</gene>
<keyword evidence="2" id="KW-1185">Reference proteome</keyword>